<dbReference type="SMART" id="SM00387">
    <property type="entry name" value="HATPase_c"/>
    <property type="match status" value="1"/>
</dbReference>
<dbReference type="Pfam" id="PF07494">
    <property type="entry name" value="Reg_prop"/>
    <property type="match status" value="7"/>
</dbReference>
<dbReference type="InterPro" id="IPR013783">
    <property type="entry name" value="Ig-like_fold"/>
</dbReference>
<dbReference type="InterPro" id="IPR036890">
    <property type="entry name" value="HATPase_C_sf"/>
</dbReference>
<dbReference type="SUPFAM" id="SSF55781">
    <property type="entry name" value="GAF domain-like"/>
    <property type="match status" value="1"/>
</dbReference>
<name>A0ABW9RQ54_9BACT</name>
<dbReference type="Pfam" id="PF13185">
    <property type="entry name" value="GAF_2"/>
    <property type="match status" value="1"/>
</dbReference>
<dbReference type="PANTHER" id="PTHR43547">
    <property type="entry name" value="TWO-COMPONENT HISTIDINE KINASE"/>
    <property type="match status" value="1"/>
</dbReference>
<dbReference type="SUPFAM" id="SSF47384">
    <property type="entry name" value="Homodimeric domain of signal transducing histidine kinase"/>
    <property type="match status" value="1"/>
</dbReference>
<dbReference type="SUPFAM" id="SSF63829">
    <property type="entry name" value="Calcium-dependent phosphotriesterase"/>
    <property type="match status" value="3"/>
</dbReference>
<dbReference type="PROSITE" id="PS50109">
    <property type="entry name" value="HIS_KIN"/>
    <property type="match status" value="1"/>
</dbReference>
<feature type="coiled-coil region" evidence="2">
    <location>
        <begin position="827"/>
        <end position="914"/>
    </location>
</feature>
<evidence type="ECO:0000256" key="2">
    <source>
        <dbReference type="SAM" id="Coils"/>
    </source>
</evidence>
<evidence type="ECO:0000256" key="1">
    <source>
        <dbReference type="ARBA" id="ARBA00022553"/>
    </source>
</evidence>
<evidence type="ECO:0000313" key="5">
    <source>
        <dbReference type="Proteomes" id="UP000798808"/>
    </source>
</evidence>
<dbReference type="Proteomes" id="UP000798808">
    <property type="component" value="Unassembled WGS sequence"/>
</dbReference>
<dbReference type="InterPro" id="IPR011110">
    <property type="entry name" value="Reg_prop"/>
</dbReference>
<dbReference type="InterPro" id="IPR011123">
    <property type="entry name" value="Y_Y_Y"/>
</dbReference>
<dbReference type="Gene3D" id="2.60.40.10">
    <property type="entry name" value="Immunoglobulins"/>
    <property type="match status" value="1"/>
</dbReference>
<dbReference type="SUPFAM" id="SSF55874">
    <property type="entry name" value="ATPase domain of HSP90 chaperone/DNA topoisomerase II/histidine kinase"/>
    <property type="match status" value="1"/>
</dbReference>
<sequence>MRKLYKRLVVILLFTMLGNGLCQAQELHFKRLSLKEGLSQSSVRQIIQDRQGFIWVTTEEGLNRYDGYQFLNFNHDKNDPNSLGDQFTSSIWEAPDGNLWVGTNSAGVNKMDIEHETFTRYIHIPGDKGTLPDNNVYVFIGDSLGYLWVGTVKGLVQLEIKSGKVLDKYIHIPDNSTSLSHDIIYGLLKDSQGNLWVGTHNGLNKKAPNSRSFKRYMYNSNPQDLTSHRVSKIYEDRSGRIWIGTHRGLYLYDKSTEGFTRIRHTTRENNSFNANIVLTMLEDHEGTFWVGTRDGLFRSSSLDFENGVFNFDCYRYNPQNESSISDNVIYSLFEDNSNILWVGTSIGGLCKVDLDGQQFKHYKRAPDNMPGLNESSAWSFYQFDSGEIWVGTSGGGINRFDAHMNLLSYMLPSRQEENSLSGNRIWDIEQDRDGNVWIGVFGEGLNKYVPKDGSFVHYLHNAGDSASIGSNSVIDILVDDSGIILIGTWGEGLDVLDPQTGIFTHVKEVPGFVTTIAKTSEHLYWIGTMNQGLFHYNHSTGEVTAFNTDEDVNSLASNTIWGLYSRHPDTLYAATDWGFDQIILNNGQPVFKNYNESHGLSKNTVYSIVGDDLGFLWMITTHGLSRFNPSDNSFFNFYEEDGIQSNEFNHGAVYKGKDGKLFLGGINGFNIIDPTQIKVNTKVPPVYITNMKLFNQNVPISTPGNGDSNSRFTLEKHISITEEITLSYDQAFFSFDYAALNYRQPEQNEYAYYLEGLENDWNYVQNRRTAYYTSVPYGEYVFHVKGSNNDGIWNEKGASIRIIITPPWWLSLWAKMLWLGIAIGLLLTIYKIRVNNLKRQKATLENEVATRTQEIMRQKEEMETQAENLKKMNWEIQDRNNEILTQSEFIQEVNNELKDKNDALEKAYQNVALLSAIGQHITAQLSMGDMIREVYQNVQSLMQVDEFAVGRYEADSGEIVFEAFFGNNRPHGAISIKETHRLSVQCVLNKQEIFISDVEKDYPQYAGHSHAAYQDELLRALIVLPLVSGEEVTGLIWVQSMEKNAYSPHELDLLKNLAAYVSIALDNAKAYRKIKNQRQDLEKAQKVIREQNKSLSNTNILLEEKVEQRTRELNHLTYRSAHDLKGPISRLLGLCYACQLDLKESLDQVSPQFRPKLVEYLKKMEGTAISMQQMLSRLLRIHDIKMRTPAIREVSLQTVIENTWRTVIVRVNTAANINFQVDVASMGSIQTDPKLLSLLLENLYENAAQFADPAKGINYIKTEVCNQENELILKITDNGLGIDQTLTDDIFNMFVKGTTESKGVGLGLYESKIIIEKLKGSLQVDMHAQGVTVFEVRIPFLGEQ</sequence>
<dbReference type="Pfam" id="PF02518">
    <property type="entry name" value="HATPase_c"/>
    <property type="match status" value="1"/>
</dbReference>
<dbReference type="RefSeq" id="WP_155171254.1">
    <property type="nucleotide sequence ID" value="NZ_BAAAFL010000065.1"/>
</dbReference>
<dbReference type="InterPro" id="IPR015943">
    <property type="entry name" value="WD40/YVTN_repeat-like_dom_sf"/>
</dbReference>
<feature type="coiled-coil region" evidence="2">
    <location>
        <begin position="1067"/>
        <end position="1098"/>
    </location>
</feature>
<dbReference type="InterPro" id="IPR003594">
    <property type="entry name" value="HATPase_dom"/>
</dbReference>
<keyword evidence="2" id="KW-0175">Coiled coil</keyword>
<dbReference type="Gene3D" id="3.30.450.40">
    <property type="match status" value="1"/>
</dbReference>
<dbReference type="InterPro" id="IPR005467">
    <property type="entry name" value="His_kinase_dom"/>
</dbReference>
<dbReference type="SMART" id="SM00065">
    <property type="entry name" value="GAF"/>
    <property type="match status" value="1"/>
</dbReference>
<evidence type="ECO:0000259" key="3">
    <source>
        <dbReference type="PROSITE" id="PS50109"/>
    </source>
</evidence>
<keyword evidence="5" id="KW-1185">Reference proteome</keyword>
<dbReference type="Pfam" id="PF07495">
    <property type="entry name" value="Y_Y_Y"/>
    <property type="match status" value="1"/>
</dbReference>
<gene>
    <name evidence="4" type="ORF">E1163_09730</name>
</gene>
<dbReference type="Gene3D" id="2.130.10.10">
    <property type="entry name" value="YVTN repeat-like/Quinoprotein amine dehydrogenase"/>
    <property type="match status" value="4"/>
</dbReference>
<feature type="domain" description="Histidine kinase" evidence="3">
    <location>
        <begin position="1119"/>
        <end position="1342"/>
    </location>
</feature>
<reference evidence="4 5" key="1">
    <citation type="submission" date="2019-02" db="EMBL/GenBank/DDBJ databases">
        <authorList>
            <person name="Goldberg S.R."/>
            <person name="Haltli B.A."/>
            <person name="Correa H."/>
            <person name="Russell K.G."/>
        </authorList>
    </citation>
    <scope>NUCLEOTIDE SEQUENCE [LARGE SCALE GENOMIC DNA]</scope>
    <source>
        <strain evidence="4 5">JCM 16186</strain>
    </source>
</reference>
<dbReference type="Gene3D" id="3.30.565.10">
    <property type="entry name" value="Histidine kinase-like ATPase, C-terminal domain"/>
    <property type="match status" value="1"/>
</dbReference>
<dbReference type="PANTHER" id="PTHR43547:SF2">
    <property type="entry name" value="HYBRID SIGNAL TRANSDUCTION HISTIDINE KINASE C"/>
    <property type="match status" value="1"/>
</dbReference>
<protein>
    <submittedName>
        <fullName evidence="4">GAF domain-containing protein</fullName>
    </submittedName>
</protein>
<dbReference type="InterPro" id="IPR029016">
    <property type="entry name" value="GAF-like_dom_sf"/>
</dbReference>
<proteinExistence type="predicted"/>
<comment type="caution">
    <text evidence="4">The sequence shown here is derived from an EMBL/GenBank/DDBJ whole genome shotgun (WGS) entry which is preliminary data.</text>
</comment>
<accession>A0ABW9RQ54</accession>
<dbReference type="InterPro" id="IPR003018">
    <property type="entry name" value="GAF"/>
</dbReference>
<organism evidence="4 5">
    <name type="scientific">Fulvivirga kasyanovii</name>
    <dbReference type="NCBI Taxonomy" id="396812"/>
    <lineage>
        <taxon>Bacteria</taxon>
        <taxon>Pseudomonadati</taxon>
        <taxon>Bacteroidota</taxon>
        <taxon>Cytophagia</taxon>
        <taxon>Cytophagales</taxon>
        <taxon>Fulvivirgaceae</taxon>
        <taxon>Fulvivirga</taxon>
    </lineage>
</organism>
<evidence type="ECO:0000313" key="4">
    <source>
        <dbReference type="EMBL" id="MTI25220.1"/>
    </source>
</evidence>
<keyword evidence="1" id="KW-0597">Phosphoprotein</keyword>
<dbReference type="EMBL" id="SMLW01000495">
    <property type="protein sequence ID" value="MTI25220.1"/>
    <property type="molecule type" value="Genomic_DNA"/>
</dbReference>
<dbReference type="InterPro" id="IPR036097">
    <property type="entry name" value="HisK_dim/P_sf"/>
</dbReference>